<dbReference type="Pfam" id="PF00015">
    <property type="entry name" value="MCPsignal"/>
    <property type="match status" value="1"/>
</dbReference>
<evidence type="ECO:0000256" key="4">
    <source>
        <dbReference type="ARBA" id="ARBA00023136"/>
    </source>
</evidence>
<dbReference type="InterPro" id="IPR004089">
    <property type="entry name" value="MCPsignal_dom"/>
</dbReference>
<sequence length="548" mass="60153">MNARFTASAAGRFSVRNILYMAIFYQIFIAIFVGVIGLQGMQGQLQGFDQTYHHRIVPLNGLKHLSDRYSIELTQSVQQVRDGTLDPYTAAENIQQTYDAITAGWEAYLALPQTAGEQQLYRQLSPQLEQGHEMIRGIIGQLRLGATMELHFVAETELYPAINALVGGIGNLIEVLLQQTEMDYLQQQQDFRQAVWTVVGVILFAAITSAAAGLYFARSILMRPLKEAMRFARDIASGQLNTAISLRRRDEIGELVQALQQMQQELRRMVETIQSNAEQIAAASGELAGTTDAISEATDQQSEAALKISSAIQQLRSSIENINLLTGEARNISRHSGELSRQGEQVFEAVILDIRRVAEISAQASDSVTVLGQHSDQVTQVVTVIRDVAEQTNLLALNAAIEAARAGEQGRGFSVVADEVRQLAERTAASTREITQKVNLITEGTAAVVQVMQQQVEQVQESVQQAGHAGEVIRDISKASAEAVNRVGQVSSALDEQTRTSAEVAESVEQIARMSEQNNRSSTEVASSSRRLAELSRSLQETVRRFVL</sequence>
<feature type="transmembrane region" description="Helical" evidence="9">
    <location>
        <begin position="18"/>
        <end position="38"/>
    </location>
</feature>
<reference evidence="12 13" key="1">
    <citation type="submission" date="2016-11" db="EMBL/GenBank/DDBJ databases">
        <authorList>
            <person name="Jaros S."/>
            <person name="Januszkiewicz K."/>
            <person name="Wedrychowicz H."/>
        </authorList>
    </citation>
    <scope>NUCLEOTIDE SEQUENCE [LARGE SCALE GENOMIC DNA]</scope>
    <source>
        <strain evidence="12 13">DSM 21637</strain>
    </source>
</reference>
<evidence type="ECO:0000313" key="12">
    <source>
        <dbReference type="EMBL" id="SFX00158.1"/>
    </source>
</evidence>
<accession>A0A1K1THY2</accession>
<evidence type="ECO:0000313" key="13">
    <source>
        <dbReference type="Proteomes" id="UP000182350"/>
    </source>
</evidence>
<feature type="coiled-coil region" evidence="8">
    <location>
        <begin position="252"/>
        <end position="279"/>
    </location>
</feature>
<dbReference type="STRING" id="1122209.SAMN02745752_00163"/>
<feature type="domain" description="HAMP" evidence="11">
    <location>
        <begin position="219"/>
        <end position="271"/>
    </location>
</feature>
<dbReference type="PANTHER" id="PTHR32089:SF119">
    <property type="entry name" value="METHYL-ACCEPTING CHEMOTAXIS PROTEIN CTPL"/>
    <property type="match status" value="1"/>
</dbReference>
<keyword evidence="3 9" id="KW-1133">Transmembrane helix</keyword>
<evidence type="ECO:0000256" key="3">
    <source>
        <dbReference type="ARBA" id="ARBA00022989"/>
    </source>
</evidence>
<organism evidence="12 13">
    <name type="scientific">Marinospirillum alkaliphilum DSM 21637</name>
    <dbReference type="NCBI Taxonomy" id="1122209"/>
    <lineage>
        <taxon>Bacteria</taxon>
        <taxon>Pseudomonadati</taxon>
        <taxon>Pseudomonadota</taxon>
        <taxon>Gammaproteobacteria</taxon>
        <taxon>Oceanospirillales</taxon>
        <taxon>Oceanospirillaceae</taxon>
        <taxon>Marinospirillum</taxon>
    </lineage>
</organism>
<dbReference type="GO" id="GO:0006935">
    <property type="term" value="P:chemotaxis"/>
    <property type="evidence" value="ECO:0007669"/>
    <property type="project" value="UniProtKB-ARBA"/>
</dbReference>
<evidence type="ECO:0000256" key="5">
    <source>
        <dbReference type="ARBA" id="ARBA00023224"/>
    </source>
</evidence>
<comment type="subcellular location">
    <subcellularLocation>
        <location evidence="1">Membrane</location>
        <topology evidence="1">Multi-pass membrane protein</topology>
    </subcellularLocation>
</comment>
<dbReference type="GO" id="GO:0007165">
    <property type="term" value="P:signal transduction"/>
    <property type="evidence" value="ECO:0007669"/>
    <property type="project" value="UniProtKB-KW"/>
</dbReference>
<dbReference type="PANTHER" id="PTHR32089">
    <property type="entry name" value="METHYL-ACCEPTING CHEMOTAXIS PROTEIN MCPB"/>
    <property type="match status" value="1"/>
</dbReference>
<dbReference type="Pfam" id="PF12729">
    <property type="entry name" value="4HB_MCP_1"/>
    <property type="match status" value="1"/>
</dbReference>
<dbReference type="SMART" id="SM00283">
    <property type="entry name" value="MA"/>
    <property type="match status" value="1"/>
</dbReference>
<keyword evidence="5 7" id="KW-0807">Transducer</keyword>
<protein>
    <submittedName>
        <fullName evidence="12">Methyl-accepting chemotaxis protein</fullName>
    </submittedName>
</protein>
<gene>
    <name evidence="12" type="ORF">SAMN02745752_00163</name>
</gene>
<dbReference type="AlphaFoldDB" id="A0A1K1THY2"/>
<dbReference type="PROSITE" id="PS50111">
    <property type="entry name" value="CHEMOTAXIS_TRANSDUC_2"/>
    <property type="match status" value="1"/>
</dbReference>
<keyword evidence="4 9" id="KW-0472">Membrane</keyword>
<feature type="domain" description="Methyl-accepting transducer" evidence="10">
    <location>
        <begin position="276"/>
        <end position="512"/>
    </location>
</feature>
<evidence type="ECO:0000259" key="10">
    <source>
        <dbReference type="PROSITE" id="PS50111"/>
    </source>
</evidence>
<dbReference type="Proteomes" id="UP000182350">
    <property type="component" value="Unassembled WGS sequence"/>
</dbReference>
<feature type="transmembrane region" description="Helical" evidence="9">
    <location>
        <begin position="194"/>
        <end position="217"/>
    </location>
</feature>
<comment type="similarity">
    <text evidence="6">Belongs to the methyl-accepting chemotaxis (MCP) protein family.</text>
</comment>
<dbReference type="Gene3D" id="1.10.287.950">
    <property type="entry name" value="Methyl-accepting chemotaxis protein"/>
    <property type="match status" value="1"/>
</dbReference>
<evidence type="ECO:0000259" key="11">
    <source>
        <dbReference type="PROSITE" id="PS50885"/>
    </source>
</evidence>
<keyword evidence="2 9" id="KW-0812">Transmembrane</keyword>
<dbReference type="FunFam" id="1.10.287.950:FF:000001">
    <property type="entry name" value="Methyl-accepting chemotaxis sensory transducer"/>
    <property type="match status" value="1"/>
</dbReference>
<dbReference type="SUPFAM" id="SSF58104">
    <property type="entry name" value="Methyl-accepting chemotaxis protein (MCP) signaling domain"/>
    <property type="match status" value="1"/>
</dbReference>
<dbReference type="SMART" id="SM00304">
    <property type="entry name" value="HAMP"/>
    <property type="match status" value="1"/>
</dbReference>
<dbReference type="PROSITE" id="PS50885">
    <property type="entry name" value="HAMP"/>
    <property type="match status" value="1"/>
</dbReference>
<dbReference type="InterPro" id="IPR024478">
    <property type="entry name" value="HlyB_4HB_MCP"/>
</dbReference>
<proteinExistence type="inferred from homology"/>
<evidence type="ECO:0000256" key="9">
    <source>
        <dbReference type="SAM" id="Phobius"/>
    </source>
</evidence>
<dbReference type="InterPro" id="IPR003660">
    <property type="entry name" value="HAMP_dom"/>
</dbReference>
<keyword evidence="13" id="KW-1185">Reference proteome</keyword>
<evidence type="ECO:0000256" key="2">
    <source>
        <dbReference type="ARBA" id="ARBA00022692"/>
    </source>
</evidence>
<evidence type="ECO:0000256" key="7">
    <source>
        <dbReference type="PROSITE-ProRule" id="PRU00284"/>
    </source>
</evidence>
<dbReference type="Pfam" id="PF00672">
    <property type="entry name" value="HAMP"/>
    <property type="match status" value="1"/>
</dbReference>
<evidence type="ECO:0000256" key="1">
    <source>
        <dbReference type="ARBA" id="ARBA00004141"/>
    </source>
</evidence>
<dbReference type="GO" id="GO:0016020">
    <property type="term" value="C:membrane"/>
    <property type="evidence" value="ECO:0007669"/>
    <property type="project" value="UniProtKB-SubCell"/>
</dbReference>
<dbReference type="RefSeq" id="WP_072324423.1">
    <property type="nucleotide sequence ID" value="NZ_FPJW01000001.1"/>
</dbReference>
<keyword evidence="8" id="KW-0175">Coiled coil</keyword>
<evidence type="ECO:0000256" key="6">
    <source>
        <dbReference type="ARBA" id="ARBA00029447"/>
    </source>
</evidence>
<name>A0A1K1THY2_9GAMM</name>
<evidence type="ECO:0000256" key="8">
    <source>
        <dbReference type="SAM" id="Coils"/>
    </source>
</evidence>
<dbReference type="CDD" id="cd06225">
    <property type="entry name" value="HAMP"/>
    <property type="match status" value="1"/>
</dbReference>
<dbReference type="EMBL" id="FPJW01000001">
    <property type="protein sequence ID" value="SFX00158.1"/>
    <property type="molecule type" value="Genomic_DNA"/>
</dbReference>